<comment type="caution">
    <text evidence="8">The sequence shown here is derived from an EMBL/GenBank/DDBJ whole genome shotgun (WGS) entry which is preliminary data.</text>
</comment>
<evidence type="ECO:0000256" key="5">
    <source>
        <dbReference type="ARBA" id="ARBA00047388"/>
    </source>
</evidence>
<dbReference type="Pfam" id="PF13905">
    <property type="entry name" value="Thioredoxin_8"/>
    <property type="match status" value="1"/>
</dbReference>
<keyword evidence="9" id="KW-1185">Reference proteome</keyword>
<dbReference type="EMBL" id="JABFAE010000010">
    <property type="protein sequence ID" value="MBA0838412.1"/>
    <property type="molecule type" value="Genomic_DNA"/>
</dbReference>
<gene>
    <name evidence="8" type="ORF">Goarm_004226</name>
</gene>
<dbReference type="InterPro" id="IPR036249">
    <property type="entry name" value="Thioredoxin-like_sf"/>
</dbReference>
<name>A0A7J9JW45_9ROSI</name>
<dbReference type="GO" id="GO:0047134">
    <property type="term" value="F:protein-disulfide reductase [NAD(P)H] activity"/>
    <property type="evidence" value="ECO:0007669"/>
    <property type="project" value="UniProtKB-EC"/>
</dbReference>
<dbReference type="Proteomes" id="UP000593575">
    <property type="component" value="Unassembled WGS sequence"/>
</dbReference>
<dbReference type="SUPFAM" id="SSF52833">
    <property type="entry name" value="Thioredoxin-like"/>
    <property type="match status" value="1"/>
</dbReference>
<organism evidence="8 9">
    <name type="scientific">Gossypium armourianum</name>
    <dbReference type="NCBI Taxonomy" id="34283"/>
    <lineage>
        <taxon>Eukaryota</taxon>
        <taxon>Viridiplantae</taxon>
        <taxon>Streptophyta</taxon>
        <taxon>Embryophyta</taxon>
        <taxon>Tracheophyta</taxon>
        <taxon>Spermatophyta</taxon>
        <taxon>Magnoliopsida</taxon>
        <taxon>eudicotyledons</taxon>
        <taxon>Gunneridae</taxon>
        <taxon>Pentapetalae</taxon>
        <taxon>rosids</taxon>
        <taxon>malvids</taxon>
        <taxon>Malvales</taxon>
        <taxon>Malvaceae</taxon>
        <taxon>Malvoideae</taxon>
        <taxon>Gossypium</taxon>
    </lineage>
</organism>
<evidence type="ECO:0000313" key="9">
    <source>
        <dbReference type="Proteomes" id="UP000593575"/>
    </source>
</evidence>
<evidence type="ECO:0000256" key="4">
    <source>
        <dbReference type="ARBA" id="ARBA00023027"/>
    </source>
</evidence>
<dbReference type="AlphaFoldDB" id="A0A7J9JW45"/>
<evidence type="ECO:0000256" key="3">
    <source>
        <dbReference type="ARBA" id="ARBA00023002"/>
    </source>
</evidence>
<protein>
    <recommendedName>
        <fullName evidence="1">protein-disulfide reductase</fullName>
        <ecNumber evidence="1">1.8.1.8</ecNumber>
    </recommendedName>
</protein>
<comment type="catalytic activity">
    <reaction evidence="6">
        <text>[protein]-dithiol + NADP(+) = [protein]-disulfide + NADPH + H(+)</text>
        <dbReference type="Rhea" id="RHEA:18753"/>
        <dbReference type="Rhea" id="RHEA-COMP:10593"/>
        <dbReference type="Rhea" id="RHEA-COMP:10594"/>
        <dbReference type="ChEBI" id="CHEBI:15378"/>
        <dbReference type="ChEBI" id="CHEBI:29950"/>
        <dbReference type="ChEBI" id="CHEBI:50058"/>
        <dbReference type="ChEBI" id="CHEBI:57783"/>
        <dbReference type="ChEBI" id="CHEBI:58349"/>
        <dbReference type="EC" id="1.8.1.8"/>
    </reaction>
</comment>
<keyword evidence="3" id="KW-0560">Oxidoreductase</keyword>
<evidence type="ECO:0000259" key="7">
    <source>
        <dbReference type="Pfam" id="PF13905"/>
    </source>
</evidence>
<dbReference type="Gene3D" id="3.40.30.10">
    <property type="entry name" value="Glutaredoxin"/>
    <property type="match status" value="1"/>
</dbReference>
<reference evidence="8 9" key="1">
    <citation type="journal article" date="2019" name="Genome Biol. Evol.">
        <title>Insights into the evolution of the New World diploid cottons (Gossypium, subgenus Houzingenia) based on genome sequencing.</title>
        <authorList>
            <person name="Grover C.E."/>
            <person name="Arick M.A. 2nd"/>
            <person name="Thrash A."/>
            <person name="Conover J.L."/>
            <person name="Sanders W.S."/>
            <person name="Peterson D.G."/>
            <person name="Frelichowski J.E."/>
            <person name="Scheffler J.A."/>
            <person name="Scheffler B.E."/>
            <person name="Wendel J.F."/>
        </authorList>
    </citation>
    <scope>NUCLEOTIDE SEQUENCE [LARGE SCALE GENOMIC DNA]</scope>
    <source>
        <strain evidence="8">6</strain>
        <tissue evidence="8">Leaf</tissue>
    </source>
</reference>
<dbReference type="InterPro" id="IPR012336">
    <property type="entry name" value="Thioredoxin-like_fold"/>
</dbReference>
<feature type="non-terminal residue" evidence="8">
    <location>
        <position position="1"/>
    </location>
</feature>
<comment type="catalytic activity">
    <reaction evidence="5">
        <text>[protein]-dithiol + NAD(+) = [protein]-disulfide + NADH + H(+)</text>
        <dbReference type="Rhea" id="RHEA:18749"/>
        <dbReference type="Rhea" id="RHEA-COMP:10593"/>
        <dbReference type="Rhea" id="RHEA-COMP:10594"/>
        <dbReference type="ChEBI" id="CHEBI:15378"/>
        <dbReference type="ChEBI" id="CHEBI:29950"/>
        <dbReference type="ChEBI" id="CHEBI:50058"/>
        <dbReference type="ChEBI" id="CHEBI:57540"/>
        <dbReference type="ChEBI" id="CHEBI:57945"/>
        <dbReference type="EC" id="1.8.1.8"/>
    </reaction>
</comment>
<keyword evidence="4" id="KW-0520">NAD</keyword>
<dbReference type="EC" id="1.8.1.8" evidence="1"/>
<evidence type="ECO:0000313" key="8">
    <source>
        <dbReference type="EMBL" id="MBA0838412.1"/>
    </source>
</evidence>
<accession>A0A7J9JW45</accession>
<sequence length="198" mass="22240">VLVDSFICKTVGLYFSAQWCFLCSKFTSKLISIYQKIKQITLEEKGSEDFEVASVSNDRDHQCSFDSCFGTMQWLALPFEDPTIKSLAKYFDVQAFPYLIIIGRDGKTVTKKARSLLNLYKENAYPFTDAKMELLEKEMEEAAKNLLKSEYHADHRHELSLVSEGTGGGPFICCDCDERGLAGLTNVWNAGTRCTPGA</sequence>
<dbReference type="PANTHER" id="PTHR13871:SF7">
    <property type="entry name" value="NUCLEOREDOXIN 2-RELATED"/>
    <property type="match status" value="1"/>
</dbReference>
<feature type="domain" description="Thioredoxin-like fold" evidence="7">
    <location>
        <begin position="9"/>
        <end position="107"/>
    </location>
</feature>
<evidence type="ECO:0000256" key="2">
    <source>
        <dbReference type="ARBA" id="ARBA00022737"/>
    </source>
</evidence>
<evidence type="ECO:0000256" key="1">
    <source>
        <dbReference type="ARBA" id="ARBA00012612"/>
    </source>
</evidence>
<dbReference type="InterPro" id="IPR052259">
    <property type="entry name" value="Nucleoredoxin-like"/>
</dbReference>
<proteinExistence type="predicted"/>
<evidence type="ECO:0000256" key="6">
    <source>
        <dbReference type="ARBA" id="ARBA00047804"/>
    </source>
</evidence>
<keyword evidence="2" id="KW-0677">Repeat</keyword>
<dbReference type="PANTHER" id="PTHR13871">
    <property type="entry name" value="THIOREDOXIN"/>
    <property type="match status" value="1"/>
</dbReference>